<feature type="transmembrane region" description="Helical" evidence="1">
    <location>
        <begin position="89"/>
        <end position="109"/>
    </location>
</feature>
<evidence type="ECO:0000256" key="1">
    <source>
        <dbReference type="SAM" id="Phobius"/>
    </source>
</evidence>
<dbReference type="EMBL" id="JADCLJ010000007">
    <property type="protein sequence ID" value="MBE4907199.1"/>
    <property type="molecule type" value="Genomic_DNA"/>
</dbReference>
<comment type="caution">
    <text evidence="2">The sequence shown here is derived from an EMBL/GenBank/DDBJ whole genome shotgun (WGS) entry which is preliminary data.</text>
</comment>
<evidence type="ECO:0000313" key="3">
    <source>
        <dbReference type="Proteomes" id="UP001516662"/>
    </source>
</evidence>
<dbReference type="Proteomes" id="UP001516662">
    <property type="component" value="Unassembled WGS sequence"/>
</dbReference>
<gene>
    <name evidence="2" type="ORF">IMZ08_03890</name>
</gene>
<protein>
    <submittedName>
        <fullName evidence="2">Uncharacterized protein</fullName>
    </submittedName>
</protein>
<reference evidence="2 3" key="1">
    <citation type="submission" date="2020-10" db="EMBL/GenBank/DDBJ databases">
        <title>Bacillus sp. HD4P25, an endophyte from a halophyte.</title>
        <authorList>
            <person name="Sun J.-Q."/>
        </authorList>
    </citation>
    <scope>NUCLEOTIDE SEQUENCE [LARGE SCALE GENOMIC DNA]</scope>
    <source>
        <strain evidence="2 3">YIM 93174</strain>
    </source>
</reference>
<keyword evidence="1" id="KW-0812">Transmembrane</keyword>
<name>A0ABR9QG31_9BACI</name>
<keyword evidence="1" id="KW-1133">Transmembrane helix</keyword>
<sequence length="287" mass="32583">MNQNQKRFRRQMEKIEKEQKKEEVYSYIQKKFVGGNNRSETPIRTTTLTAPSVKLSPFALVMRILMFVLIGFVSLVFGIGLVVSQDKTSVFFLLLFIISLILLFFGLVNPQSVFHRSRRRVLAYCGSSVILLFLLAISTSPTNDVTSNENQIGIKTNAVPVSTPAVTETREQFISSAKEIPYLDLARNPDKHKSLRVEYIGKVSYVTEMGNKVTLLVDVSRDEYGIWSDGLYINYERSNGEDRILENDIITIWGTVQGLKTYTAVLGHSVSLPEINAKYIFINEHEK</sequence>
<keyword evidence="1" id="KW-0472">Membrane</keyword>
<organism evidence="2 3">
    <name type="scientific">Litchfieldia luteola</name>
    <dbReference type="NCBI Taxonomy" id="682179"/>
    <lineage>
        <taxon>Bacteria</taxon>
        <taxon>Bacillati</taxon>
        <taxon>Bacillota</taxon>
        <taxon>Bacilli</taxon>
        <taxon>Bacillales</taxon>
        <taxon>Bacillaceae</taxon>
        <taxon>Litchfieldia</taxon>
    </lineage>
</organism>
<evidence type="ECO:0000313" key="2">
    <source>
        <dbReference type="EMBL" id="MBE4907199.1"/>
    </source>
</evidence>
<feature type="transmembrane region" description="Helical" evidence="1">
    <location>
        <begin position="64"/>
        <end position="83"/>
    </location>
</feature>
<accession>A0ABR9QG31</accession>
<dbReference type="RefSeq" id="WP_193534673.1">
    <property type="nucleotide sequence ID" value="NZ_JADCLJ010000007.1"/>
</dbReference>
<proteinExistence type="predicted"/>
<feature type="transmembrane region" description="Helical" evidence="1">
    <location>
        <begin position="121"/>
        <end position="138"/>
    </location>
</feature>
<keyword evidence="3" id="KW-1185">Reference proteome</keyword>